<organism evidence="3 4">
    <name type="scientific">Python bivittatus</name>
    <name type="common">Burmese python</name>
    <name type="synonym">Python molurus bivittatus</name>
    <dbReference type="NCBI Taxonomy" id="176946"/>
    <lineage>
        <taxon>Eukaryota</taxon>
        <taxon>Metazoa</taxon>
        <taxon>Chordata</taxon>
        <taxon>Craniata</taxon>
        <taxon>Vertebrata</taxon>
        <taxon>Euteleostomi</taxon>
        <taxon>Lepidosauria</taxon>
        <taxon>Squamata</taxon>
        <taxon>Bifurcata</taxon>
        <taxon>Unidentata</taxon>
        <taxon>Episquamata</taxon>
        <taxon>Toxicofera</taxon>
        <taxon>Serpentes</taxon>
        <taxon>Henophidia</taxon>
        <taxon>Pythonidae</taxon>
        <taxon>Python</taxon>
    </lineage>
</organism>
<evidence type="ECO:0000313" key="4">
    <source>
        <dbReference type="RefSeq" id="XP_025019114.1"/>
    </source>
</evidence>
<evidence type="ECO:0000256" key="2">
    <source>
        <dbReference type="SAM" id="Phobius"/>
    </source>
</evidence>
<dbReference type="GeneID" id="112540069"/>
<keyword evidence="2" id="KW-0812">Transmembrane</keyword>
<keyword evidence="2" id="KW-0472">Membrane</keyword>
<dbReference type="RefSeq" id="XP_025019114.1">
    <property type="nucleotide sequence ID" value="XM_025163346.1"/>
</dbReference>
<name>A0A9F5MNP9_PYTBI</name>
<feature type="region of interest" description="Disordered" evidence="1">
    <location>
        <begin position="1"/>
        <end position="86"/>
    </location>
</feature>
<evidence type="ECO:0000256" key="1">
    <source>
        <dbReference type="SAM" id="MobiDB-lite"/>
    </source>
</evidence>
<dbReference type="Proteomes" id="UP000695026">
    <property type="component" value="Unplaced"/>
</dbReference>
<proteinExistence type="predicted"/>
<feature type="compositionally biased region" description="Low complexity" evidence="1">
    <location>
        <begin position="12"/>
        <end position="37"/>
    </location>
</feature>
<feature type="transmembrane region" description="Helical" evidence="2">
    <location>
        <begin position="103"/>
        <end position="124"/>
    </location>
</feature>
<protein>
    <submittedName>
        <fullName evidence="4">Uncharacterized protein LOC112540069 isoform X3</fullName>
    </submittedName>
</protein>
<keyword evidence="3" id="KW-1185">Reference proteome</keyword>
<keyword evidence="2" id="KW-1133">Transmembrane helix</keyword>
<evidence type="ECO:0000313" key="3">
    <source>
        <dbReference type="Proteomes" id="UP000695026"/>
    </source>
</evidence>
<dbReference type="AlphaFoldDB" id="A0A9F5MNP9"/>
<accession>A0A9F5MNP9</accession>
<reference evidence="4" key="1">
    <citation type="submission" date="2025-08" db="UniProtKB">
        <authorList>
            <consortium name="RefSeq"/>
        </authorList>
    </citation>
    <scope>IDENTIFICATION</scope>
    <source>
        <tissue evidence="4">Liver</tissue>
    </source>
</reference>
<gene>
    <name evidence="4" type="primary">LOC112540069</name>
</gene>
<sequence>MEPPFRGPRHSTAAGPATAATVEASDAPQWQRQQQQRQQERRPWDGRSVLGVVPSAQECPEPGEQSGGGGMGDAAPSSTGAARATGPRLRTTQAVLGACLGHFWAVLWSIVRLLVLLVLQVLVADRRQELPREQQCRTPSPDWSAACVVDGVLASLDIVCEVERGR</sequence>